<protein>
    <submittedName>
        <fullName evidence="5">Uncharacterized protein</fullName>
    </submittedName>
</protein>
<proteinExistence type="predicted"/>
<dbReference type="InterPro" id="IPR046987">
    <property type="entry name" value="Myo9"/>
</dbReference>
<dbReference type="InterPro" id="IPR046349">
    <property type="entry name" value="C1-like_sf"/>
</dbReference>
<dbReference type="GO" id="GO:0005096">
    <property type="term" value="F:GTPase activator activity"/>
    <property type="evidence" value="ECO:0007669"/>
    <property type="project" value="InterPro"/>
</dbReference>
<evidence type="ECO:0000313" key="4">
    <source>
        <dbReference type="Proteomes" id="UP000887566"/>
    </source>
</evidence>
<name>A0A914VM69_9BILA</name>
<comment type="subcellular location">
    <subcellularLocation>
        <location evidence="1">Cytoplasm</location>
    </subcellularLocation>
</comment>
<organism evidence="4 5">
    <name type="scientific">Plectus sambesii</name>
    <dbReference type="NCBI Taxonomy" id="2011161"/>
    <lineage>
        <taxon>Eukaryota</taxon>
        <taxon>Metazoa</taxon>
        <taxon>Ecdysozoa</taxon>
        <taxon>Nematoda</taxon>
        <taxon>Chromadorea</taxon>
        <taxon>Plectida</taxon>
        <taxon>Plectina</taxon>
        <taxon>Plectoidea</taxon>
        <taxon>Plectidae</taxon>
        <taxon>Plectus</taxon>
    </lineage>
</organism>
<feature type="region of interest" description="Disordered" evidence="3">
    <location>
        <begin position="1"/>
        <end position="24"/>
    </location>
</feature>
<reference evidence="5" key="1">
    <citation type="submission" date="2022-11" db="UniProtKB">
        <authorList>
            <consortium name="WormBaseParasite"/>
        </authorList>
    </citation>
    <scope>IDENTIFICATION</scope>
</reference>
<dbReference type="PANTHER" id="PTHR46184">
    <property type="entry name" value="UNCONVENTIONAL MYOSIN-IXB-LIKE PROTEIN"/>
    <property type="match status" value="1"/>
</dbReference>
<keyword evidence="2" id="KW-0963">Cytoplasm</keyword>
<evidence type="ECO:0000256" key="2">
    <source>
        <dbReference type="ARBA" id="ARBA00022490"/>
    </source>
</evidence>
<feature type="compositionally biased region" description="Basic residues" evidence="3">
    <location>
        <begin position="1"/>
        <end position="16"/>
    </location>
</feature>
<accession>A0A914VM69</accession>
<dbReference type="Proteomes" id="UP000887566">
    <property type="component" value="Unplaced"/>
</dbReference>
<dbReference type="AlphaFoldDB" id="A0A914VM69"/>
<dbReference type="SUPFAM" id="SSF57889">
    <property type="entry name" value="Cysteine-rich domain"/>
    <property type="match status" value="1"/>
</dbReference>
<keyword evidence="4" id="KW-1185">Reference proteome</keyword>
<dbReference type="GO" id="GO:0005737">
    <property type="term" value="C:cytoplasm"/>
    <property type="evidence" value="ECO:0007669"/>
    <property type="project" value="UniProtKB-SubCell"/>
</dbReference>
<evidence type="ECO:0000256" key="1">
    <source>
        <dbReference type="ARBA" id="ARBA00004496"/>
    </source>
</evidence>
<dbReference type="Gene3D" id="3.30.60.20">
    <property type="match status" value="1"/>
</dbReference>
<dbReference type="PANTHER" id="PTHR46184:SF5">
    <property type="entry name" value="UNCONVENTIONAL MYOSIN-IXA-LIKE"/>
    <property type="match status" value="1"/>
</dbReference>
<dbReference type="WBParaSite" id="PSAMB.scaffold21762size569.g38400.t2">
    <property type="protein sequence ID" value="PSAMB.scaffold21762size569.g38400.t2"/>
    <property type="gene ID" value="PSAMB.scaffold21762size569.g38400"/>
</dbReference>
<dbReference type="GO" id="GO:0051015">
    <property type="term" value="F:actin filament binding"/>
    <property type="evidence" value="ECO:0007669"/>
    <property type="project" value="TreeGrafter"/>
</dbReference>
<dbReference type="GO" id="GO:0000146">
    <property type="term" value="F:microfilament motor activity"/>
    <property type="evidence" value="ECO:0007669"/>
    <property type="project" value="InterPro"/>
</dbReference>
<dbReference type="GO" id="GO:0005884">
    <property type="term" value="C:actin filament"/>
    <property type="evidence" value="ECO:0007669"/>
    <property type="project" value="TreeGrafter"/>
</dbReference>
<evidence type="ECO:0000256" key="3">
    <source>
        <dbReference type="SAM" id="MobiDB-lite"/>
    </source>
</evidence>
<dbReference type="GO" id="GO:0035556">
    <property type="term" value="P:intracellular signal transduction"/>
    <property type="evidence" value="ECO:0007669"/>
    <property type="project" value="InterPro"/>
</dbReference>
<evidence type="ECO:0000313" key="5">
    <source>
        <dbReference type="WBParaSite" id="PSAMB.scaffold21762size569.g38400.t2"/>
    </source>
</evidence>
<sequence length="65" mass="7750">MQQQSKRKGSKQKNAKTKVESFVGVSFRKKRRRSDVTVMHNGHRFKAEIVHVPTYCELCNQFMWH</sequence>